<sequence>MKKTLILLAGYPGTGKTYLAKQIIECFPEFQLLSPDEFKEKNWDQYGFDTLEEKEELIQKSWSDYYQAMEEQFKQQVSLISDYPFSDKQKKNISCLCKVYSYQVVTIRLIADLDVLFERQKLRDTKDNRHLGHIVRQYHQGKTVNPEEADNLLTYDEFISRCTTRGYQSFSLGTLYEVDVTDFSKVDYEGLMEQLKKKLE</sequence>
<protein>
    <submittedName>
        <fullName evidence="1">AAA family ATPase</fullName>
    </submittedName>
</protein>
<evidence type="ECO:0000313" key="1">
    <source>
        <dbReference type="EMBL" id="MBO1308097.1"/>
    </source>
</evidence>
<evidence type="ECO:0000313" key="2">
    <source>
        <dbReference type="Proteomes" id="UP000664601"/>
    </source>
</evidence>
<name>A0ABS3LEM9_9ENTE</name>
<keyword evidence="2" id="KW-1185">Reference proteome</keyword>
<dbReference type="InterPro" id="IPR027417">
    <property type="entry name" value="P-loop_NTPase"/>
</dbReference>
<accession>A0ABS3LEM9</accession>
<dbReference type="Proteomes" id="UP000664601">
    <property type="component" value="Unassembled WGS sequence"/>
</dbReference>
<dbReference type="EMBL" id="JAFREM010000029">
    <property type="protein sequence ID" value="MBO1308097.1"/>
    <property type="molecule type" value="Genomic_DNA"/>
</dbReference>
<dbReference type="RefSeq" id="WP_207675083.1">
    <property type="nucleotide sequence ID" value="NZ_JAFREM010000029.1"/>
</dbReference>
<organism evidence="1 2">
    <name type="scientific">Candidatus Enterococcus moelleringii</name>
    <dbReference type="NCBI Taxonomy" id="2815325"/>
    <lineage>
        <taxon>Bacteria</taxon>
        <taxon>Bacillati</taxon>
        <taxon>Bacillota</taxon>
        <taxon>Bacilli</taxon>
        <taxon>Lactobacillales</taxon>
        <taxon>Enterococcaceae</taxon>
        <taxon>Enterococcus</taxon>
    </lineage>
</organism>
<comment type="caution">
    <text evidence="1">The sequence shown here is derived from an EMBL/GenBank/DDBJ whole genome shotgun (WGS) entry which is preliminary data.</text>
</comment>
<dbReference type="Pfam" id="PF13671">
    <property type="entry name" value="AAA_33"/>
    <property type="match status" value="1"/>
</dbReference>
<reference evidence="1 2" key="1">
    <citation type="submission" date="2021-03" db="EMBL/GenBank/DDBJ databases">
        <title>Enterococcal diversity collection.</title>
        <authorList>
            <person name="Gilmore M.S."/>
            <person name="Schwartzman J."/>
            <person name="Van Tyne D."/>
            <person name="Martin M."/>
            <person name="Earl A.M."/>
            <person name="Manson A.L."/>
            <person name="Straub T."/>
            <person name="Salamzade R."/>
            <person name="Saavedra J."/>
            <person name="Lebreton F."/>
            <person name="Prichula J."/>
            <person name="Schaufler K."/>
            <person name="Gaca A."/>
            <person name="Sgardioli B."/>
            <person name="Wagenaar J."/>
            <person name="Strong T."/>
        </authorList>
    </citation>
    <scope>NUCLEOTIDE SEQUENCE [LARGE SCALE GENOMIC DNA]</scope>
    <source>
        <strain evidence="1 2">669A</strain>
    </source>
</reference>
<dbReference type="Gene3D" id="3.40.50.300">
    <property type="entry name" value="P-loop containing nucleotide triphosphate hydrolases"/>
    <property type="match status" value="1"/>
</dbReference>
<dbReference type="SUPFAM" id="SSF52540">
    <property type="entry name" value="P-loop containing nucleoside triphosphate hydrolases"/>
    <property type="match status" value="1"/>
</dbReference>
<proteinExistence type="predicted"/>
<gene>
    <name evidence="1" type="ORF">JZO70_18115</name>
</gene>